<evidence type="ECO:0000313" key="3">
    <source>
        <dbReference type="EMBL" id="SBW80859.1"/>
    </source>
</evidence>
<feature type="compositionally biased region" description="Polar residues" evidence="1">
    <location>
        <begin position="1"/>
        <end position="11"/>
    </location>
</feature>
<accession>A0A1D3JXP0</accession>
<feature type="domain" description="Dermonecrotic toxin N-terminal" evidence="2">
    <location>
        <begin position="42"/>
        <end position="151"/>
    </location>
</feature>
<dbReference type="EMBL" id="LT599583">
    <property type="protein sequence ID" value="SBW80859.1"/>
    <property type="molecule type" value="Genomic_DNA"/>
</dbReference>
<sequence>MINTSYASQHPLTPYAQNEPAVSTRRIRSTSDSDPVDQAFQNYMERIQSEFRDGSLSAGGRALATAVVRPGKPGAPGVQVSTFAVDGVQAKDIVMAKRTPATAEGPNFLMYLPEQEGQSFHAFNTREEMTASLKAALSDPKKVDQLAAHFSSDAAPKQVERVKRVLEKFAAGDPNAVVGSYGYEKGDIFTRLDKDASTPPVPVNGLTDTRLHNLSPDGTATYVGTRADGNKVLYYYDGYGNLHGGSKDGLYLVRNGLNNNDPLVLMTPKEYKADLGNLLLSNAGANDLNGLYDEFLKQLRNPGHGLGTALEALGVPEDVAYSIEKIAKNPVTGTLLELNQGNRLGNLFGVKKEVMDASLEEIGNQVQSDIPIYGSRREQLNAVADLLEKQFGTPVQPIVQVQTR</sequence>
<dbReference type="Proteomes" id="UP000245431">
    <property type="component" value="Chromosome PVE_r1"/>
</dbReference>
<dbReference type="AlphaFoldDB" id="A0A1D3JXP0"/>
<evidence type="ECO:0000313" key="4">
    <source>
        <dbReference type="Proteomes" id="UP000245431"/>
    </source>
</evidence>
<feature type="region of interest" description="Disordered" evidence="1">
    <location>
        <begin position="1"/>
        <end position="35"/>
    </location>
</feature>
<dbReference type="RefSeq" id="WP_238560672.1">
    <property type="nucleotide sequence ID" value="NZ_AOUH01000016.1"/>
</dbReference>
<proteinExistence type="predicted"/>
<protein>
    <recommendedName>
        <fullName evidence="2">Dermonecrotic toxin N-terminal domain-containing protein</fullName>
    </recommendedName>
</protein>
<gene>
    <name evidence="3" type="ORF">PVE_R1G2975</name>
</gene>
<name>A0A1D3JXP0_PSEVE</name>
<dbReference type="Pfam" id="PF20178">
    <property type="entry name" value="ToxA_N"/>
    <property type="match status" value="1"/>
</dbReference>
<reference evidence="4" key="1">
    <citation type="submission" date="2016-07" db="EMBL/GenBank/DDBJ databases">
        <authorList>
            <person name="Florea S."/>
            <person name="Webb J.S."/>
            <person name="Jaromczyk J."/>
            <person name="Schardl C.L."/>
        </authorList>
    </citation>
    <scope>NUCLEOTIDE SEQUENCE [LARGE SCALE GENOMIC DNA]</scope>
    <source>
        <strain evidence="4">1YdBTEX2</strain>
    </source>
</reference>
<evidence type="ECO:0000259" key="2">
    <source>
        <dbReference type="Pfam" id="PF20178"/>
    </source>
</evidence>
<organism evidence="3 4">
    <name type="scientific">Pseudomonas veronii 1YdBTEX2</name>
    <dbReference type="NCBI Taxonomy" id="1295141"/>
    <lineage>
        <taxon>Bacteria</taxon>
        <taxon>Pseudomonadati</taxon>
        <taxon>Pseudomonadota</taxon>
        <taxon>Gammaproteobacteria</taxon>
        <taxon>Pseudomonadales</taxon>
        <taxon>Pseudomonadaceae</taxon>
        <taxon>Pseudomonas</taxon>
    </lineage>
</organism>
<dbReference type="InterPro" id="IPR046673">
    <property type="entry name" value="ToxA_N"/>
</dbReference>
<evidence type="ECO:0000256" key="1">
    <source>
        <dbReference type="SAM" id="MobiDB-lite"/>
    </source>
</evidence>